<feature type="compositionally biased region" description="Low complexity" evidence="1">
    <location>
        <begin position="1264"/>
        <end position="1278"/>
    </location>
</feature>
<feature type="compositionally biased region" description="Low complexity" evidence="1">
    <location>
        <begin position="858"/>
        <end position="875"/>
    </location>
</feature>
<feature type="region of interest" description="Disordered" evidence="1">
    <location>
        <begin position="1220"/>
        <end position="1278"/>
    </location>
</feature>
<feature type="compositionally biased region" description="Basic and acidic residues" evidence="1">
    <location>
        <begin position="165"/>
        <end position="180"/>
    </location>
</feature>
<feature type="compositionally biased region" description="Low complexity" evidence="1">
    <location>
        <begin position="108"/>
        <end position="125"/>
    </location>
</feature>
<dbReference type="Proteomes" id="UP000777482">
    <property type="component" value="Unassembled WGS sequence"/>
</dbReference>
<feature type="compositionally biased region" description="Polar residues" evidence="1">
    <location>
        <begin position="1233"/>
        <end position="1260"/>
    </location>
</feature>
<feature type="compositionally biased region" description="Low complexity" evidence="1">
    <location>
        <begin position="47"/>
        <end position="82"/>
    </location>
</feature>
<evidence type="ECO:0000313" key="2">
    <source>
        <dbReference type="EMBL" id="KAG0656945.1"/>
    </source>
</evidence>
<feature type="compositionally biased region" description="Polar residues" evidence="1">
    <location>
        <begin position="621"/>
        <end position="635"/>
    </location>
</feature>
<feature type="compositionally biased region" description="Low complexity" evidence="1">
    <location>
        <begin position="190"/>
        <end position="214"/>
    </location>
</feature>
<feature type="compositionally biased region" description="Pro residues" evidence="1">
    <location>
        <begin position="382"/>
        <end position="391"/>
    </location>
</feature>
<organism evidence="2 3">
    <name type="scientific">Rhodotorula mucilaginosa</name>
    <name type="common">Yeast</name>
    <name type="synonym">Rhodotorula rubra</name>
    <dbReference type="NCBI Taxonomy" id="5537"/>
    <lineage>
        <taxon>Eukaryota</taxon>
        <taxon>Fungi</taxon>
        <taxon>Dikarya</taxon>
        <taxon>Basidiomycota</taxon>
        <taxon>Pucciniomycotina</taxon>
        <taxon>Microbotryomycetes</taxon>
        <taxon>Sporidiobolales</taxon>
        <taxon>Sporidiobolaceae</taxon>
        <taxon>Rhodotorula</taxon>
    </lineage>
</organism>
<protein>
    <submittedName>
        <fullName evidence="2">Uncharacterized protein</fullName>
    </submittedName>
</protein>
<feature type="compositionally biased region" description="Low complexity" evidence="1">
    <location>
        <begin position="1188"/>
        <end position="1204"/>
    </location>
</feature>
<feature type="region of interest" description="Disordered" evidence="1">
    <location>
        <begin position="1131"/>
        <end position="1206"/>
    </location>
</feature>
<comment type="caution">
    <text evidence="2">The sequence shown here is derived from an EMBL/GenBank/DDBJ whole genome shotgun (WGS) entry which is preliminary data.</text>
</comment>
<feature type="compositionally biased region" description="Low complexity" evidence="1">
    <location>
        <begin position="136"/>
        <end position="146"/>
    </location>
</feature>
<feature type="compositionally biased region" description="Polar residues" evidence="1">
    <location>
        <begin position="651"/>
        <end position="662"/>
    </location>
</feature>
<feature type="compositionally biased region" description="Basic and acidic residues" evidence="1">
    <location>
        <begin position="223"/>
        <end position="235"/>
    </location>
</feature>
<proteinExistence type="predicted"/>
<feature type="region of interest" description="Disordered" evidence="1">
    <location>
        <begin position="528"/>
        <end position="547"/>
    </location>
</feature>
<feature type="compositionally biased region" description="Basic and acidic residues" evidence="1">
    <location>
        <begin position="279"/>
        <end position="293"/>
    </location>
</feature>
<keyword evidence="3" id="KW-1185">Reference proteome</keyword>
<feature type="region of interest" description="Disordered" evidence="1">
    <location>
        <begin position="583"/>
        <end position="786"/>
    </location>
</feature>
<dbReference type="EMBL" id="PUHQ01000089">
    <property type="protein sequence ID" value="KAG0656945.1"/>
    <property type="molecule type" value="Genomic_DNA"/>
</dbReference>
<feature type="compositionally biased region" description="Acidic residues" evidence="1">
    <location>
        <begin position="357"/>
        <end position="370"/>
    </location>
</feature>
<feature type="compositionally biased region" description="Basic and acidic residues" evidence="1">
    <location>
        <begin position="83"/>
        <end position="93"/>
    </location>
</feature>
<feature type="region of interest" description="Disordered" evidence="1">
    <location>
        <begin position="801"/>
        <end position="879"/>
    </location>
</feature>
<feature type="compositionally biased region" description="Polar residues" evidence="1">
    <location>
        <begin position="416"/>
        <end position="426"/>
    </location>
</feature>
<accession>A0A9P7B3U6</accession>
<feature type="compositionally biased region" description="Low complexity" evidence="1">
    <location>
        <begin position="751"/>
        <end position="782"/>
    </location>
</feature>
<feature type="compositionally biased region" description="Basic and acidic residues" evidence="1">
    <location>
        <begin position="345"/>
        <end position="356"/>
    </location>
</feature>
<feature type="compositionally biased region" description="Polar residues" evidence="1">
    <location>
        <begin position="984"/>
        <end position="1001"/>
    </location>
</feature>
<feature type="compositionally biased region" description="Gly residues" evidence="1">
    <location>
        <begin position="1154"/>
        <end position="1173"/>
    </location>
</feature>
<sequence>MPATPTRTQRDGDADNDDDQDDDDEYTVRAAAQTTPKQGVASPAAGSSHTTARTRTGTDVPTTPTTISSSSRSEHSSSPSPLRRSDRGPRGELLHTPPVLLPSLSFNSTARASSPITTSTRSSPRYGWQDGGGRAQSPSTQQQQQPIRDSMNADGDRLATGNPSARDRDSESDRDRERETTAIPSSHPLTSTNSTDSTFSSASSSSSASASASSDNDWARSWIDADHDHDLDRAYEQQQQQQRGFNSNWGLAAAPSSFDPLVSGARREADTTTTTTSSRHSDLAPRAREPVEKGEEEEEEGGERRRRLERDEVQEEGAGARDQQEARTADTVTGTLSAQEEQEQELGRLLRGHNNDDAAEEADGLEEDLADLTPMIGSGFGSPPPRSPPAMRPDDVLATGATVPSSSSSSSSSSSRPATKSTTVTLPTIEPLFSNHRTRRPTSPSTAAAAAATATVTDESDSSFAAAGLGAVPSRPEEAVTAVPSSSSRPLSEFDWAAAYADGEGGAAAVSTTPPAAAAAAAVEAKLSADATPERGKATEASSDLAAPTLTAVSSKLDLEPPPPHGENAIRDEAALLDPLPPQQQEEEQDPMAMLDSLIYQSTSAGEAEMMDSTAAPAGLSTRQSRLESSPSSGVPNPILLPGSVVAATPLSPTSPTANANGNARKERGPAPDIPVKSSRRASLLGRRRQSADSQTLLQRAASMAMATSSRSTVGGGTATAMTADPSSSSSLNEAGGRARTGSSPSHARRSGSVPASAPATSPGPASGLSSPSGAATSPTLSRNSSSYDFAEIADVYARNSLYYPPPDATPRASRAWESEEVPRPTSASFEEETGSGTNTARQSRIEEQLEPTSAVEPPARAPSSSTLTPSRSSTDVSRADAKARAAAFIEDLKRAKANEAITAAPGAPVIAAGFETARRAPHLADEYSFSMNGSSTASAVQSYSMPAETSPDTTPPLPPPSSSKRPLENASASSSFGSRRQSYDTTSRSTPNLALLSSSRRPSEPTLASLGPEQPLLDQRPPLLRRRALPTAVIISAELKKAATSRERCRLYVDKLNELGRERSRLDEWILATKGDHWMRAAPDMSAANSPKRSRRARQDASVATFAPRGDGYRAREITRGSFSAHDLAPSAPFPGVLNLPPTRSTSHASLSSGGGGGGGGKSFFSGLGRGTLGRRMSKRDHAGGPSSSRSSAKSSSLRSTISGPVQVLSSTNAALATISDGPYRPPAHQAAYTTRNSFDSRRSSPATSPQASRASFSYGSLPPSASSVSSPSADVAAPAPAIPTFQVTRGSVYYENGEKTAGSQVGDLDEDKLDRLADVLPQASRADLAAALEEAGGDDVLAISVYLSSEPSLT</sequence>
<evidence type="ECO:0000313" key="3">
    <source>
        <dbReference type="Proteomes" id="UP000777482"/>
    </source>
</evidence>
<feature type="compositionally biased region" description="Low complexity" evidence="1">
    <location>
        <begin position="441"/>
        <end position="455"/>
    </location>
</feature>
<feature type="compositionally biased region" description="Basic and acidic residues" evidence="1">
    <location>
        <begin position="302"/>
        <end position="311"/>
    </location>
</feature>
<feature type="compositionally biased region" description="Low complexity" evidence="1">
    <location>
        <begin position="971"/>
        <end position="981"/>
    </location>
</feature>
<gene>
    <name evidence="2" type="ORF">C6P46_006775</name>
</gene>
<feature type="region of interest" description="Disordered" evidence="1">
    <location>
        <begin position="1"/>
        <end position="461"/>
    </location>
</feature>
<reference evidence="2 3" key="1">
    <citation type="submission" date="2020-11" db="EMBL/GenBank/DDBJ databases">
        <title>Kefir isolates.</title>
        <authorList>
            <person name="Marcisauskas S."/>
            <person name="Kim Y."/>
            <person name="Blasche S."/>
        </authorList>
    </citation>
    <scope>NUCLEOTIDE SEQUENCE [LARGE SCALE GENOMIC DNA]</scope>
    <source>
        <strain evidence="2 3">KR</strain>
    </source>
</reference>
<evidence type="ECO:0000256" key="1">
    <source>
        <dbReference type="SAM" id="MobiDB-lite"/>
    </source>
</evidence>
<feature type="region of interest" description="Disordered" evidence="1">
    <location>
        <begin position="1086"/>
        <end position="1109"/>
    </location>
</feature>
<feature type="compositionally biased region" description="Low complexity" evidence="1">
    <location>
        <begin position="405"/>
        <end position="415"/>
    </location>
</feature>
<feature type="compositionally biased region" description="Basic and acidic residues" evidence="1">
    <location>
        <begin position="318"/>
        <end position="328"/>
    </location>
</feature>
<feature type="compositionally biased region" description="Acidic residues" evidence="1">
    <location>
        <begin position="14"/>
        <end position="25"/>
    </location>
</feature>
<feature type="compositionally biased region" description="Low complexity" evidence="1">
    <location>
        <begin position="700"/>
        <end position="724"/>
    </location>
</feature>
<name>A0A9P7B3U6_RHOMI</name>
<dbReference type="OrthoDB" id="2413468at2759"/>
<feature type="region of interest" description="Disordered" evidence="1">
    <location>
        <begin position="469"/>
        <end position="488"/>
    </location>
</feature>
<feature type="region of interest" description="Disordered" evidence="1">
    <location>
        <begin position="941"/>
        <end position="1024"/>
    </location>
</feature>